<reference evidence="2 3" key="1">
    <citation type="submission" date="2020-12" db="EMBL/GenBank/DDBJ databases">
        <title>Microbacterium sp. HY060.</title>
        <authorList>
            <person name="Zhou J."/>
        </authorList>
    </citation>
    <scope>NUCLEOTIDE SEQUENCE [LARGE SCALE GENOMIC DNA]</scope>
    <source>
        <strain evidence="2 3">HY60</strain>
    </source>
</reference>
<dbReference type="Proteomes" id="UP000662814">
    <property type="component" value="Chromosome"/>
</dbReference>
<keyword evidence="3" id="KW-1185">Reference proteome</keyword>
<dbReference type="RefSeq" id="WP_166989349.1">
    <property type="nucleotide sequence ID" value="NZ_CP061169.1"/>
</dbReference>
<gene>
    <name evidence="2" type="ORF">HCR76_06625</name>
</gene>
<feature type="region of interest" description="Disordered" evidence="1">
    <location>
        <begin position="91"/>
        <end position="116"/>
    </location>
</feature>
<evidence type="ECO:0000313" key="3">
    <source>
        <dbReference type="Proteomes" id="UP000662814"/>
    </source>
</evidence>
<evidence type="ECO:0000313" key="2">
    <source>
        <dbReference type="EMBL" id="QPZ39714.1"/>
    </source>
</evidence>
<proteinExistence type="predicted"/>
<evidence type="ECO:0000256" key="1">
    <source>
        <dbReference type="SAM" id="MobiDB-lite"/>
    </source>
</evidence>
<name>A0ABX6YLJ9_9MICO</name>
<dbReference type="EMBL" id="CP061169">
    <property type="protein sequence ID" value="QPZ39714.1"/>
    <property type="molecule type" value="Genomic_DNA"/>
</dbReference>
<sequence length="116" mass="12682">MSRITPRKIVLLMAREIDPEDAIEDDEYIGDWVPEHRHPDWSGGPDCAACWVESYNAAVARESNDYEPCADCEAGNVGRCPRTPNCMLAGRRSNNSGLGPTTGDARSTHNGGNLYS</sequence>
<feature type="compositionally biased region" description="Polar residues" evidence="1">
    <location>
        <begin position="92"/>
        <end position="116"/>
    </location>
</feature>
<organism evidence="2 3">
    <name type="scientific">Paramicrobacterium chengjingii</name>
    <dbReference type="NCBI Taxonomy" id="2769067"/>
    <lineage>
        <taxon>Bacteria</taxon>
        <taxon>Bacillati</taxon>
        <taxon>Actinomycetota</taxon>
        <taxon>Actinomycetes</taxon>
        <taxon>Micrococcales</taxon>
        <taxon>Microbacteriaceae</taxon>
        <taxon>Paramicrobacterium</taxon>
    </lineage>
</organism>
<protein>
    <submittedName>
        <fullName evidence="2">Uncharacterized protein</fullName>
    </submittedName>
</protein>
<accession>A0ABX6YLJ9</accession>